<organism evidence="1 2">
    <name type="scientific">Citrus clementina</name>
    <name type="common">Clementine</name>
    <name type="synonym">Citrus deliciosa x Citrus sinensis</name>
    <dbReference type="NCBI Taxonomy" id="85681"/>
    <lineage>
        <taxon>Eukaryota</taxon>
        <taxon>Viridiplantae</taxon>
        <taxon>Streptophyta</taxon>
        <taxon>Embryophyta</taxon>
        <taxon>Tracheophyta</taxon>
        <taxon>Spermatophyta</taxon>
        <taxon>Magnoliopsida</taxon>
        <taxon>eudicotyledons</taxon>
        <taxon>Gunneridae</taxon>
        <taxon>Pentapetalae</taxon>
        <taxon>rosids</taxon>
        <taxon>malvids</taxon>
        <taxon>Sapindales</taxon>
        <taxon>Rutaceae</taxon>
        <taxon>Aurantioideae</taxon>
        <taxon>Citrus</taxon>
    </lineage>
</organism>
<dbReference type="AlphaFoldDB" id="V4VRL7"/>
<protein>
    <submittedName>
        <fullName evidence="1">Uncharacterized protein</fullName>
    </submittedName>
</protein>
<sequence length="102" mass="11454">MFLIECLCINKVTNLQGRILQNTFKLFRNLLELSPSPFSLQTLLQSNAIQIHFHKYFAGCTAIAAAKQNPFFIKVSLAQMLCHGALLNSPTSNNRDCGRIQN</sequence>
<dbReference type="Proteomes" id="UP000030687">
    <property type="component" value="Unassembled WGS sequence"/>
</dbReference>
<gene>
    <name evidence="1" type="ORF">CICLE_v10023017mg</name>
</gene>
<name>V4VRL7_CITCL</name>
<reference evidence="1 2" key="1">
    <citation type="submission" date="2013-10" db="EMBL/GenBank/DDBJ databases">
        <authorList>
            <consortium name="International Citrus Genome Consortium"/>
            <person name="Jenkins J."/>
            <person name="Schmutz J."/>
            <person name="Prochnik S."/>
            <person name="Rokhsar D."/>
            <person name="Gmitter F."/>
            <person name="Ollitrault P."/>
            <person name="Machado M."/>
            <person name="Talon M."/>
            <person name="Wincker P."/>
            <person name="Jaillon O."/>
            <person name="Morgante M."/>
        </authorList>
    </citation>
    <scope>NUCLEOTIDE SEQUENCE</scope>
    <source>
        <strain evidence="2">cv. Clemenules</strain>
    </source>
</reference>
<keyword evidence="2" id="KW-1185">Reference proteome</keyword>
<dbReference type="KEGG" id="cic:CICLE_v10023017mg"/>
<dbReference type="InParanoid" id="V4VRL7"/>
<evidence type="ECO:0000313" key="1">
    <source>
        <dbReference type="EMBL" id="ESR55674.1"/>
    </source>
</evidence>
<proteinExistence type="predicted"/>
<dbReference type="EMBL" id="KI536661">
    <property type="protein sequence ID" value="ESR55674.1"/>
    <property type="molecule type" value="Genomic_DNA"/>
</dbReference>
<evidence type="ECO:0000313" key="2">
    <source>
        <dbReference type="Proteomes" id="UP000030687"/>
    </source>
</evidence>
<dbReference type="Gramene" id="ESR55674">
    <property type="protein sequence ID" value="ESR55674"/>
    <property type="gene ID" value="CICLE_v10023017mg"/>
</dbReference>
<accession>V4VRL7</accession>